<dbReference type="InterPro" id="IPR007543">
    <property type="entry name" value="LptD_C"/>
</dbReference>
<comment type="subunit">
    <text evidence="4">Component of the lipopolysaccharide transport and assembly complex. Interacts with LptE and LptA.</text>
</comment>
<dbReference type="GO" id="GO:1990351">
    <property type="term" value="C:transporter complex"/>
    <property type="evidence" value="ECO:0007669"/>
    <property type="project" value="TreeGrafter"/>
</dbReference>
<comment type="subcellular location">
    <subcellularLocation>
        <location evidence="4">Cell outer membrane</location>
    </subcellularLocation>
</comment>
<evidence type="ECO:0000256" key="1">
    <source>
        <dbReference type="ARBA" id="ARBA00022729"/>
    </source>
</evidence>
<evidence type="ECO:0000256" key="2">
    <source>
        <dbReference type="ARBA" id="ARBA00023136"/>
    </source>
</evidence>
<name>A0A1I7FE30_9BURK</name>
<dbReference type="EMBL" id="FPBX01000002">
    <property type="protein sequence ID" value="SFU34401.1"/>
    <property type="molecule type" value="Genomic_DNA"/>
</dbReference>
<comment type="similarity">
    <text evidence="4">Belongs to the LptD family.</text>
</comment>
<dbReference type="GO" id="GO:0015920">
    <property type="term" value="P:lipopolysaccharide transport"/>
    <property type="evidence" value="ECO:0007669"/>
    <property type="project" value="InterPro"/>
</dbReference>
<evidence type="ECO:0000313" key="7">
    <source>
        <dbReference type="EMBL" id="SFU34401.1"/>
    </source>
</evidence>
<dbReference type="AlphaFoldDB" id="A0A1I7FE30"/>
<dbReference type="Pfam" id="PF04453">
    <property type="entry name" value="LptD"/>
    <property type="match status" value="1"/>
</dbReference>
<keyword evidence="8" id="KW-1185">Reference proteome</keyword>
<comment type="function">
    <text evidence="4">Together with LptE, is involved in the assembly of lipopolysaccharide (LPS) at the surface of the outer membrane.</text>
</comment>
<dbReference type="GO" id="GO:0043165">
    <property type="term" value="P:Gram-negative-bacterium-type cell outer membrane assembly"/>
    <property type="evidence" value="ECO:0007669"/>
    <property type="project" value="UniProtKB-UniRule"/>
</dbReference>
<evidence type="ECO:0000259" key="5">
    <source>
        <dbReference type="Pfam" id="PF03968"/>
    </source>
</evidence>
<dbReference type="InterPro" id="IPR050218">
    <property type="entry name" value="LptD"/>
</dbReference>
<evidence type="ECO:0000256" key="4">
    <source>
        <dbReference type="HAMAP-Rule" id="MF_01411"/>
    </source>
</evidence>
<dbReference type="GO" id="GO:0009279">
    <property type="term" value="C:cell outer membrane"/>
    <property type="evidence" value="ECO:0007669"/>
    <property type="project" value="UniProtKB-SubCell"/>
</dbReference>
<dbReference type="Pfam" id="PF03968">
    <property type="entry name" value="LptD_N"/>
    <property type="match status" value="1"/>
</dbReference>
<accession>A0A1I7FE30</accession>
<protein>
    <recommendedName>
        <fullName evidence="4">LPS-assembly protein LptD</fullName>
    </recommendedName>
</protein>
<keyword evidence="3 4" id="KW-0998">Cell outer membrane</keyword>
<dbReference type="PANTHER" id="PTHR30189:SF1">
    <property type="entry name" value="LPS-ASSEMBLY PROTEIN LPTD"/>
    <property type="match status" value="1"/>
</dbReference>
<comment type="caution">
    <text evidence="4">Lacks conserved residue(s) required for the propagation of feature annotation.</text>
</comment>
<dbReference type="PANTHER" id="PTHR30189">
    <property type="entry name" value="LPS-ASSEMBLY PROTEIN"/>
    <property type="match status" value="1"/>
</dbReference>
<evidence type="ECO:0000313" key="8">
    <source>
        <dbReference type="Proteomes" id="UP000183656"/>
    </source>
</evidence>
<keyword evidence="1 4" id="KW-0732">Signal</keyword>
<dbReference type="Gene3D" id="2.60.450.10">
    <property type="entry name" value="Lipopolysaccharide (LPS) transport protein A like domain"/>
    <property type="match status" value="1"/>
</dbReference>
<dbReference type="InterPro" id="IPR020889">
    <property type="entry name" value="LipoPS_assembly_LptD"/>
</dbReference>
<organism evidence="7 8">
    <name type="scientific">Paenacidovorax caeni</name>
    <dbReference type="NCBI Taxonomy" id="343013"/>
    <lineage>
        <taxon>Bacteria</taxon>
        <taxon>Pseudomonadati</taxon>
        <taxon>Pseudomonadota</taxon>
        <taxon>Betaproteobacteria</taxon>
        <taxon>Burkholderiales</taxon>
        <taxon>Comamonadaceae</taxon>
        <taxon>Paenacidovorax</taxon>
    </lineage>
</organism>
<gene>
    <name evidence="4" type="primary">lptD</name>
    <name evidence="7" type="ORF">SAMN04489707_10025</name>
</gene>
<dbReference type="HAMAP" id="MF_01411">
    <property type="entry name" value="LPS_assembly_LptD"/>
    <property type="match status" value="1"/>
</dbReference>
<feature type="domain" description="Organic solvent tolerance-like N-terminal" evidence="5">
    <location>
        <begin position="92"/>
        <end position="220"/>
    </location>
</feature>
<dbReference type="InterPro" id="IPR005653">
    <property type="entry name" value="OstA-like_N"/>
</dbReference>
<sequence length="815" mass="91389">MLLGAVSFVDVLSPPTNVPSREPTAELHCRPRLTHSALAVALLAWSLAPTAWAQEETPARPLRASPLLQEKIAPEVRNQLPVFVRGDRIEGQADVNAVVEGNAELRRGDTVIRADRLEYTVSDDLAQARGHVRMNRAGNIYEGSELNLRVEAFEGFFSDARYRFLATEGHGESTRADFIDAARSVVHQATYTTCQRDETESWQPDWMVRAERIHLDTEEQVGVAENARLEFKGLSSPAIPRLSFPLSDKRKSGLLPPTLIPVDSVNGPTVALPYYWNIAPNRDATITPMVMARRGLNLGAEFRYLEPSYQGEIGASYLPNDKLASRNRWSYTVRHSGLINSPLGGLGLGLNLNRVSDDDYWRDFPRMALQGTGRSQLIQRLLPNDASLNWSQGDISMVARTLRWQTLQDVTAPIVPPYDRLPQLTWRYAPSSLGSSFDASVEVDTTRFHADRLLTGQPNAQRSYTMAQLSRPFLAPWGFVTPRVQVHATHYEFDGALTNGARTASRVLPTFSLDSGLVFEREAEYLGRAFTQTLEPRAFYTYTPYRDQRLLPVYDTAANDFNFATVFTENAFTGNDRLADNNLLTLGLTSRLLNPTTGAEVLRLGVAQRVRFSDQRVTLPGVAPLDERLSDLLLGAAVNWTPQWATEATVQYNPKDHRSIRSTVGGRYSPGAYRTVSAAYRFQRDMSEQIDVGWQWPINDLWGDKGRDLGPGRGQGGGRWYSVGRLNYSTMERRLVDAVVGFEYDSCCWIGRVVLERLQSGQTQTSTRLLLQLEFVGFTRLSLGSNPLSSLKQNIPRYQYLREQVSPPSRFSQYD</sequence>
<feature type="domain" description="LptD C-terminal" evidence="6">
    <location>
        <begin position="326"/>
        <end position="702"/>
    </location>
</feature>
<reference evidence="7 8" key="1">
    <citation type="submission" date="2016-10" db="EMBL/GenBank/DDBJ databases">
        <authorList>
            <person name="de Groot N.N."/>
        </authorList>
    </citation>
    <scope>NUCLEOTIDE SEQUENCE [LARGE SCALE GENOMIC DNA]</scope>
    <source>
        <strain evidence="7 8">R-24608</strain>
    </source>
</reference>
<evidence type="ECO:0000259" key="6">
    <source>
        <dbReference type="Pfam" id="PF04453"/>
    </source>
</evidence>
<keyword evidence="2 4" id="KW-0472">Membrane</keyword>
<evidence type="ECO:0000256" key="3">
    <source>
        <dbReference type="ARBA" id="ARBA00023237"/>
    </source>
</evidence>
<dbReference type="Proteomes" id="UP000183656">
    <property type="component" value="Unassembled WGS sequence"/>
</dbReference>
<proteinExistence type="inferred from homology"/>
<dbReference type="STRING" id="343013.SAMN04489707_10025"/>